<comment type="caution">
    <text evidence="4">The sequence shown here is derived from an EMBL/GenBank/DDBJ whole genome shotgun (WGS) entry which is preliminary data.</text>
</comment>
<organism evidence="4 5">
    <name type="scientific">Pseudochrobactrum kiredjianiae</name>
    <dbReference type="NCBI Taxonomy" id="386305"/>
    <lineage>
        <taxon>Bacteria</taxon>
        <taxon>Pseudomonadati</taxon>
        <taxon>Pseudomonadota</taxon>
        <taxon>Alphaproteobacteria</taxon>
        <taxon>Hyphomicrobiales</taxon>
        <taxon>Brucellaceae</taxon>
        <taxon>Pseudochrobactrum</taxon>
    </lineage>
</organism>
<dbReference type="EC" id="1.1.1.-" evidence="4"/>
<protein>
    <submittedName>
        <fullName evidence="4">Aldo/keto reductase</fullName>
        <ecNumber evidence="4">1.1.1.-</ecNumber>
    </submittedName>
</protein>
<dbReference type="InterPro" id="IPR023210">
    <property type="entry name" value="NADP_OxRdtase_dom"/>
</dbReference>
<keyword evidence="1 4" id="KW-0560">Oxidoreductase</keyword>
<dbReference type="GO" id="GO:0016491">
    <property type="term" value="F:oxidoreductase activity"/>
    <property type="evidence" value="ECO:0007669"/>
    <property type="project" value="UniProtKB-KW"/>
</dbReference>
<evidence type="ECO:0000313" key="5">
    <source>
        <dbReference type="Proteomes" id="UP001597263"/>
    </source>
</evidence>
<sequence>MKMRKLGTELTVSALGLGCMGMSFAYGGQDENESIRTLHHAVDIGVTFFDTAEVYGPYENEKLLGKALKSHRDKVTIASKFGFNIENGKQNGVNSRPDNIRAVAEASLQRLGIDVIDLFYQHRVDPNVPIEDVVGTMKDLIDEGKIRTIGLSEAGAQTLRRAHAVHPIAALQSEYSLWTRDPEQEILATCHELGIGFVPYSPLGRGVLTGKLRSQADLSENDFRKHQPRFQPESLTANNAQIDLLEQIAADKKITPAQLALAWVLYQGDFIVPIPGTRKISRLDENMKALDVVLTKEELEHINAIITPDNVVGKRYNDAALALTGL</sequence>
<dbReference type="EMBL" id="JBHTMA010000040">
    <property type="protein sequence ID" value="MFD1228110.1"/>
    <property type="molecule type" value="Genomic_DNA"/>
</dbReference>
<dbReference type="CDD" id="cd19076">
    <property type="entry name" value="AKR_AKR13A_13D"/>
    <property type="match status" value="1"/>
</dbReference>
<dbReference type="SUPFAM" id="SSF51430">
    <property type="entry name" value="NAD(P)-linked oxidoreductase"/>
    <property type="match status" value="1"/>
</dbReference>
<dbReference type="InterPro" id="IPR036812">
    <property type="entry name" value="NAD(P)_OxRdtase_dom_sf"/>
</dbReference>
<accession>A0ABW3V5E6</accession>
<dbReference type="Proteomes" id="UP001597263">
    <property type="component" value="Unassembled WGS sequence"/>
</dbReference>
<evidence type="ECO:0000313" key="4">
    <source>
        <dbReference type="EMBL" id="MFD1228110.1"/>
    </source>
</evidence>
<evidence type="ECO:0000259" key="3">
    <source>
        <dbReference type="Pfam" id="PF00248"/>
    </source>
</evidence>
<feature type="chain" id="PRO_5046636515" evidence="2">
    <location>
        <begin position="26"/>
        <end position="326"/>
    </location>
</feature>
<feature type="domain" description="NADP-dependent oxidoreductase" evidence="3">
    <location>
        <begin position="15"/>
        <end position="306"/>
    </location>
</feature>
<dbReference type="Gene3D" id="3.20.20.100">
    <property type="entry name" value="NADP-dependent oxidoreductase domain"/>
    <property type="match status" value="1"/>
</dbReference>
<keyword evidence="5" id="KW-1185">Reference proteome</keyword>
<evidence type="ECO:0000256" key="1">
    <source>
        <dbReference type="ARBA" id="ARBA00023002"/>
    </source>
</evidence>
<dbReference type="PANTHER" id="PTHR43625:SF40">
    <property type="entry name" value="ALDO-KETO REDUCTASE YAKC [NADP(+)]"/>
    <property type="match status" value="1"/>
</dbReference>
<keyword evidence="2" id="KW-0732">Signal</keyword>
<dbReference type="InterPro" id="IPR050791">
    <property type="entry name" value="Aldo-Keto_reductase"/>
</dbReference>
<reference evidence="5" key="1">
    <citation type="journal article" date="2019" name="Int. J. Syst. Evol. Microbiol.">
        <title>The Global Catalogue of Microorganisms (GCM) 10K type strain sequencing project: providing services to taxonomists for standard genome sequencing and annotation.</title>
        <authorList>
            <consortium name="The Broad Institute Genomics Platform"/>
            <consortium name="The Broad Institute Genome Sequencing Center for Infectious Disease"/>
            <person name="Wu L."/>
            <person name="Ma J."/>
        </authorList>
    </citation>
    <scope>NUCLEOTIDE SEQUENCE [LARGE SCALE GENOMIC DNA]</scope>
    <source>
        <strain evidence="5">CCUG 49584</strain>
    </source>
</reference>
<evidence type="ECO:0000256" key="2">
    <source>
        <dbReference type="SAM" id="SignalP"/>
    </source>
</evidence>
<name>A0ABW3V5E6_9HYPH</name>
<feature type="signal peptide" evidence="2">
    <location>
        <begin position="1"/>
        <end position="25"/>
    </location>
</feature>
<dbReference type="InterPro" id="IPR020471">
    <property type="entry name" value="AKR"/>
</dbReference>
<dbReference type="PRINTS" id="PR00069">
    <property type="entry name" value="ALDKETRDTASE"/>
</dbReference>
<proteinExistence type="predicted"/>
<dbReference type="RefSeq" id="WP_289384445.1">
    <property type="nucleotide sequence ID" value="NZ_JAUCBM010000001.1"/>
</dbReference>
<dbReference type="PANTHER" id="PTHR43625">
    <property type="entry name" value="AFLATOXIN B1 ALDEHYDE REDUCTASE"/>
    <property type="match status" value="1"/>
</dbReference>
<gene>
    <name evidence="4" type="ORF">ACFQ35_13280</name>
</gene>
<dbReference type="Pfam" id="PF00248">
    <property type="entry name" value="Aldo_ket_red"/>
    <property type="match status" value="1"/>
</dbReference>